<dbReference type="RefSeq" id="WP_139307325.1">
    <property type="nucleotide sequence ID" value="NZ_FNPH01000006.1"/>
</dbReference>
<evidence type="ECO:0000313" key="2">
    <source>
        <dbReference type="Proteomes" id="UP000242415"/>
    </source>
</evidence>
<sequence>MPNKLNFQGIGTVSVPLRDFYEFPEQGLRGANIKAVTPGHQRKHLTRAVNGGLTISFHGTPPLNRHNDTQAK</sequence>
<accession>A0A1H3QNB3</accession>
<organism evidence="1 2">
    <name type="scientific">Micromonospora pattaloongensis</name>
    <dbReference type="NCBI Taxonomy" id="405436"/>
    <lineage>
        <taxon>Bacteria</taxon>
        <taxon>Bacillati</taxon>
        <taxon>Actinomycetota</taxon>
        <taxon>Actinomycetes</taxon>
        <taxon>Micromonosporales</taxon>
        <taxon>Micromonosporaceae</taxon>
        <taxon>Micromonospora</taxon>
    </lineage>
</organism>
<dbReference type="Proteomes" id="UP000242415">
    <property type="component" value="Unassembled WGS sequence"/>
</dbReference>
<protein>
    <submittedName>
        <fullName evidence="1">Uncharacterized protein</fullName>
    </submittedName>
</protein>
<keyword evidence="2" id="KW-1185">Reference proteome</keyword>
<gene>
    <name evidence="1" type="ORF">SAMN05444365_1068</name>
</gene>
<evidence type="ECO:0000313" key="1">
    <source>
        <dbReference type="EMBL" id="SDZ14508.1"/>
    </source>
</evidence>
<dbReference type="AlphaFoldDB" id="A0A1H3QNB3"/>
<name>A0A1H3QNB3_9ACTN</name>
<reference evidence="2" key="1">
    <citation type="submission" date="2016-10" db="EMBL/GenBank/DDBJ databases">
        <authorList>
            <person name="Varghese N."/>
            <person name="Submissions S."/>
        </authorList>
    </citation>
    <scope>NUCLEOTIDE SEQUENCE [LARGE SCALE GENOMIC DNA]</scope>
    <source>
        <strain evidence="2">DSM 45245</strain>
    </source>
</reference>
<dbReference type="EMBL" id="FNPH01000006">
    <property type="protein sequence ID" value="SDZ14508.1"/>
    <property type="molecule type" value="Genomic_DNA"/>
</dbReference>
<proteinExistence type="predicted"/>